<evidence type="ECO:0000256" key="1">
    <source>
        <dbReference type="ARBA" id="ARBA00004412"/>
    </source>
</evidence>
<dbReference type="GO" id="GO:0060326">
    <property type="term" value="P:cell chemotaxis"/>
    <property type="evidence" value="ECO:0007669"/>
    <property type="project" value="TreeGrafter"/>
</dbReference>
<dbReference type="GO" id="GO:0016493">
    <property type="term" value="F:C-C chemokine receptor activity"/>
    <property type="evidence" value="ECO:0007669"/>
    <property type="project" value="TreeGrafter"/>
</dbReference>
<dbReference type="GO" id="GO:0009897">
    <property type="term" value="C:external side of plasma membrane"/>
    <property type="evidence" value="ECO:0007669"/>
    <property type="project" value="TreeGrafter"/>
</dbReference>
<reference evidence="17" key="1">
    <citation type="submission" date="2025-08" db="UniProtKB">
        <authorList>
            <consortium name="Ensembl"/>
        </authorList>
    </citation>
    <scope>IDENTIFICATION</scope>
</reference>
<keyword evidence="12 13" id="KW-0807">Transducer</keyword>
<feature type="compositionally biased region" description="Polar residues" evidence="14">
    <location>
        <begin position="1"/>
        <end position="12"/>
    </location>
</feature>
<keyword evidence="7 13" id="KW-0297">G-protein coupled receptor</keyword>
<dbReference type="PRINTS" id="PR00657">
    <property type="entry name" value="CCCHEMOKINER"/>
</dbReference>
<comment type="similarity">
    <text evidence="13">Belongs to the G-protein coupled receptor 1 family.</text>
</comment>
<dbReference type="PANTHER" id="PTHR10489">
    <property type="entry name" value="CELL ADHESION MOLECULE"/>
    <property type="match status" value="1"/>
</dbReference>
<evidence type="ECO:0000256" key="6">
    <source>
        <dbReference type="ARBA" id="ARBA00022989"/>
    </source>
</evidence>
<proteinExistence type="inferred from homology"/>
<protein>
    <submittedName>
        <fullName evidence="17">C-C motif chemokine receptor 8</fullName>
    </submittedName>
</protein>
<evidence type="ECO:0000259" key="16">
    <source>
        <dbReference type="PROSITE" id="PS50262"/>
    </source>
</evidence>
<dbReference type="GeneTree" id="ENSGT01020000230359"/>
<evidence type="ECO:0000256" key="15">
    <source>
        <dbReference type="SAM" id="Phobius"/>
    </source>
</evidence>
<dbReference type="InterPro" id="IPR000355">
    <property type="entry name" value="Chemokine_rcpt"/>
</dbReference>
<feature type="transmembrane region" description="Helical" evidence="15">
    <location>
        <begin position="73"/>
        <end position="93"/>
    </location>
</feature>
<gene>
    <name evidence="17" type="primary">CCR8</name>
</gene>
<evidence type="ECO:0000256" key="13">
    <source>
        <dbReference type="RuleBase" id="RU000688"/>
    </source>
</evidence>
<evidence type="ECO:0000256" key="5">
    <source>
        <dbReference type="ARBA" id="ARBA00022753"/>
    </source>
</evidence>
<dbReference type="OrthoDB" id="9445403at2759"/>
<feature type="transmembrane region" description="Helical" evidence="15">
    <location>
        <begin position="197"/>
        <end position="219"/>
    </location>
</feature>
<evidence type="ECO:0000256" key="10">
    <source>
        <dbReference type="ARBA" id="ARBA00023170"/>
    </source>
</evidence>
<dbReference type="PROSITE" id="PS50262">
    <property type="entry name" value="G_PROTEIN_RECEP_F1_2"/>
    <property type="match status" value="1"/>
</dbReference>
<dbReference type="GO" id="GO:0019722">
    <property type="term" value="P:calcium-mediated signaling"/>
    <property type="evidence" value="ECO:0007669"/>
    <property type="project" value="TreeGrafter"/>
</dbReference>
<feature type="domain" description="G-protein coupled receptors family 1 profile" evidence="16">
    <location>
        <begin position="52"/>
        <end position="301"/>
    </location>
</feature>
<dbReference type="InterPro" id="IPR017452">
    <property type="entry name" value="GPCR_Rhodpsn_7TM"/>
</dbReference>
<comment type="subcellular location">
    <subcellularLocation>
        <location evidence="2">Cell membrane</location>
        <topology evidence="2">Multi-pass membrane protein</topology>
    </subcellularLocation>
    <subcellularLocation>
        <location evidence="1">Early endosome</location>
    </subcellularLocation>
</comment>
<feature type="transmembrane region" description="Helical" evidence="15">
    <location>
        <begin position="240"/>
        <end position="264"/>
    </location>
</feature>
<dbReference type="FunFam" id="1.20.1070.10:FF:000026">
    <property type="entry name" value="C-C chemokine receptor type 5"/>
    <property type="match status" value="1"/>
</dbReference>
<keyword evidence="6 15" id="KW-1133">Transmembrane helix</keyword>
<dbReference type="Gene3D" id="1.20.1070.10">
    <property type="entry name" value="Rhodopsin 7-helix transmembrane proteins"/>
    <property type="match status" value="1"/>
</dbReference>
<keyword evidence="3" id="KW-1003">Cell membrane</keyword>
<dbReference type="SUPFAM" id="SSF81321">
    <property type="entry name" value="Family A G protein-coupled receptor-like"/>
    <property type="match status" value="1"/>
</dbReference>
<sequence length="355" mass="41013">MNVTATDLSSEPTTDEYEYPDTPPCDYDTFESFKHIIKPVLYSFTFSFGFVGNVLVMIVLVCCKKLSTMTDVYLLNMAISDMIFVFSLPFVVYTVRDHWVFGLAMCKILSALYFTGFYAGIFFIVIMSVDRYLAVVHVVFSLKVRTFNWGIIISVITWVIAFLFSIPMFSIHQVQGDKGQESCSIVFPENSIINWKLFPYISINIFGLIVPLGFLMFCYSQIIRSLYKSKNKQKRYAIRLILIVVIVFFIFWSPYNVTLFLHMLKKLNIIKGCEVGQRLELAFDVTETLTFVHCCLNPVIYAFAGEKFKKYLKEIINKPFRWMKKSNIRKSFQSSVTDRMSSSSKDTRASSVTEI</sequence>
<name>A0A8C5M4J5_9ANUR</name>
<feature type="transmembrane region" description="Helical" evidence="15">
    <location>
        <begin position="99"/>
        <end position="126"/>
    </location>
</feature>
<keyword evidence="5" id="KW-0967">Endosome</keyword>
<feature type="transmembrane region" description="Helical" evidence="15">
    <location>
        <begin position="40"/>
        <end position="61"/>
    </location>
</feature>
<organism evidence="17 18">
    <name type="scientific">Leptobrachium leishanense</name>
    <name type="common">Leishan spiny toad</name>
    <dbReference type="NCBI Taxonomy" id="445787"/>
    <lineage>
        <taxon>Eukaryota</taxon>
        <taxon>Metazoa</taxon>
        <taxon>Chordata</taxon>
        <taxon>Craniata</taxon>
        <taxon>Vertebrata</taxon>
        <taxon>Euteleostomi</taxon>
        <taxon>Amphibia</taxon>
        <taxon>Batrachia</taxon>
        <taxon>Anura</taxon>
        <taxon>Pelobatoidea</taxon>
        <taxon>Megophryidae</taxon>
        <taxon>Leptobrachium</taxon>
    </lineage>
</organism>
<dbReference type="InterPro" id="IPR000276">
    <property type="entry name" value="GPCR_Rhodpsn"/>
</dbReference>
<evidence type="ECO:0000313" key="18">
    <source>
        <dbReference type="Proteomes" id="UP000694569"/>
    </source>
</evidence>
<evidence type="ECO:0000256" key="11">
    <source>
        <dbReference type="ARBA" id="ARBA00023180"/>
    </source>
</evidence>
<evidence type="ECO:0000256" key="8">
    <source>
        <dbReference type="ARBA" id="ARBA00023136"/>
    </source>
</evidence>
<evidence type="ECO:0000256" key="2">
    <source>
        <dbReference type="ARBA" id="ARBA00004651"/>
    </source>
</evidence>
<dbReference type="PRINTS" id="PR00237">
    <property type="entry name" value="GPCRRHODOPSN"/>
</dbReference>
<dbReference type="GO" id="GO:0019957">
    <property type="term" value="F:C-C chemokine binding"/>
    <property type="evidence" value="ECO:0007669"/>
    <property type="project" value="TreeGrafter"/>
</dbReference>
<reference evidence="17" key="2">
    <citation type="submission" date="2025-09" db="UniProtKB">
        <authorList>
            <consortium name="Ensembl"/>
        </authorList>
    </citation>
    <scope>IDENTIFICATION</scope>
</reference>
<evidence type="ECO:0000256" key="7">
    <source>
        <dbReference type="ARBA" id="ARBA00023040"/>
    </source>
</evidence>
<keyword evidence="10 13" id="KW-0675">Receptor</keyword>
<feature type="region of interest" description="Disordered" evidence="14">
    <location>
        <begin position="1"/>
        <end position="21"/>
    </location>
</feature>
<evidence type="ECO:0000256" key="12">
    <source>
        <dbReference type="ARBA" id="ARBA00023224"/>
    </source>
</evidence>
<dbReference type="Pfam" id="PF00001">
    <property type="entry name" value="7tm_1"/>
    <property type="match status" value="1"/>
</dbReference>
<keyword evidence="4 13" id="KW-0812">Transmembrane</keyword>
<dbReference type="Proteomes" id="UP000694569">
    <property type="component" value="Unplaced"/>
</dbReference>
<dbReference type="Ensembl" id="ENSLLET00000009109.1">
    <property type="protein sequence ID" value="ENSLLEP00000008763.1"/>
    <property type="gene ID" value="ENSLLEG00000005599.1"/>
</dbReference>
<accession>A0A8C5M4J5</accession>
<keyword evidence="9" id="KW-1015">Disulfide bond</keyword>
<dbReference type="InterPro" id="IPR050119">
    <property type="entry name" value="CCR1-9-like"/>
</dbReference>
<dbReference type="PROSITE" id="PS00237">
    <property type="entry name" value="G_PROTEIN_RECEP_F1_1"/>
    <property type="match status" value="1"/>
</dbReference>
<evidence type="ECO:0000313" key="17">
    <source>
        <dbReference type="Ensembl" id="ENSLLEP00000008763.1"/>
    </source>
</evidence>
<dbReference type="PANTHER" id="PTHR10489:SF950">
    <property type="entry name" value="C-C CHEMOKINE RECEPTOR TYPE 4"/>
    <property type="match status" value="1"/>
</dbReference>
<dbReference type="GO" id="GO:0007204">
    <property type="term" value="P:positive regulation of cytosolic calcium ion concentration"/>
    <property type="evidence" value="ECO:0007669"/>
    <property type="project" value="TreeGrafter"/>
</dbReference>
<evidence type="ECO:0000256" key="9">
    <source>
        <dbReference type="ARBA" id="ARBA00023157"/>
    </source>
</evidence>
<dbReference type="GO" id="GO:0006955">
    <property type="term" value="P:immune response"/>
    <property type="evidence" value="ECO:0007669"/>
    <property type="project" value="TreeGrafter"/>
</dbReference>
<dbReference type="CDD" id="cd14984">
    <property type="entry name" value="7tmA_Chemokine_R"/>
    <property type="match status" value="1"/>
</dbReference>
<keyword evidence="11" id="KW-0325">Glycoprotein</keyword>
<dbReference type="InterPro" id="IPR001277">
    <property type="entry name" value="CXCR4/ACKR2"/>
</dbReference>
<evidence type="ECO:0000256" key="4">
    <source>
        <dbReference type="ARBA" id="ARBA00022692"/>
    </source>
</evidence>
<evidence type="ECO:0000256" key="3">
    <source>
        <dbReference type="ARBA" id="ARBA00022475"/>
    </source>
</evidence>
<dbReference type="PRINTS" id="PR00645">
    <property type="entry name" value="CXCCHMKINER4"/>
</dbReference>
<dbReference type="GO" id="GO:0005769">
    <property type="term" value="C:early endosome"/>
    <property type="evidence" value="ECO:0007669"/>
    <property type="project" value="UniProtKB-SubCell"/>
</dbReference>
<dbReference type="AlphaFoldDB" id="A0A8C5M4J5"/>
<keyword evidence="18" id="KW-1185">Reference proteome</keyword>
<feature type="transmembrane region" description="Helical" evidence="15">
    <location>
        <begin position="147"/>
        <end position="169"/>
    </location>
</feature>
<evidence type="ECO:0000256" key="14">
    <source>
        <dbReference type="SAM" id="MobiDB-lite"/>
    </source>
</evidence>
<keyword evidence="8 15" id="KW-0472">Membrane</keyword>